<name>A0ABW8JYW5_9GAMM</name>
<gene>
    <name evidence="1" type="ORF">ISP17_13430</name>
</gene>
<sequence length="102" mass="11485">MSDKSNHTRLRVYDETRTFDGKKAGQVHGFQVCGIVKGEGRVEEFEQYFDASKHKHFLPPGDYEMKATGMYLDRDGRLQVGREFELVRAFDAGKTGPAKAAA</sequence>
<protein>
    <recommendedName>
        <fullName evidence="3">Single-stranded DNA-binding protein</fullName>
    </recommendedName>
</protein>
<evidence type="ECO:0000313" key="1">
    <source>
        <dbReference type="EMBL" id="MFK2904957.1"/>
    </source>
</evidence>
<evidence type="ECO:0008006" key="3">
    <source>
        <dbReference type="Google" id="ProtNLM"/>
    </source>
</evidence>
<dbReference type="RefSeq" id="WP_404633943.1">
    <property type="nucleotide sequence ID" value="NZ_JADIKM010000003.1"/>
</dbReference>
<keyword evidence="2" id="KW-1185">Reference proteome</keyword>
<proteinExistence type="predicted"/>
<reference evidence="1 2" key="1">
    <citation type="submission" date="2020-10" db="EMBL/GenBank/DDBJ databases">
        <title>Phylogeny of dyella-like bacteria.</title>
        <authorList>
            <person name="Fu J."/>
        </authorList>
    </citation>
    <scope>NUCLEOTIDE SEQUENCE [LARGE SCALE GENOMIC DNA]</scope>
    <source>
        <strain evidence="1 2">Gsoil3046</strain>
    </source>
</reference>
<accession>A0ABW8JYW5</accession>
<dbReference type="Proteomes" id="UP001620460">
    <property type="component" value="Unassembled WGS sequence"/>
</dbReference>
<evidence type="ECO:0000313" key="2">
    <source>
        <dbReference type="Proteomes" id="UP001620460"/>
    </source>
</evidence>
<organism evidence="1 2">
    <name type="scientific">Dyella ginsengisoli</name>
    <dbReference type="NCBI Taxonomy" id="363848"/>
    <lineage>
        <taxon>Bacteria</taxon>
        <taxon>Pseudomonadati</taxon>
        <taxon>Pseudomonadota</taxon>
        <taxon>Gammaproteobacteria</taxon>
        <taxon>Lysobacterales</taxon>
        <taxon>Rhodanobacteraceae</taxon>
        <taxon>Dyella</taxon>
    </lineage>
</organism>
<dbReference type="EMBL" id="JADIKM010000003">
    <property type="protein sequence ID" value="MFK2904957.1"/>
    <property type="molecule type" value="Genomic_DNA"/>
</dbReference>
<comment type="caution">
    <text evidence="1">The sequence shown here is derived from an EMBL/GenBank/DDBJ whole genome shotgun (WGS) entry which is preliminary data.</text>
</comment>